<feature type="compositionally biased region" description="Acidic residues" evidence="1">
    <location>
        <begin position="1"/>
        <end position="11"/>
    </location>
</feature>
<feature type="compositionally biased region" description="Basic residues" evidence="1">
    <location>
        <begin position="64"/>
        <end position="78"/>
    </location>
</feature>
<evidence type="ECO:0000256" key="1">
    <source>
        <dbReference type="SAM" id="MobiDB-lite"/>
    </source>
</evidence>
<sequence length="78" mass="8836">MNILDAPEDETEFSKEKKEKKMKPKMGEISPPDMLTQLPPAKKKKKDRLKIQLEDAEAPPAVSGKKKEKKPKSCSKTE</sequence>
<dbReference type="Proteomes" id="UP001311232">
    <property type="component" value="Unassembled WGS sequence"/>
</dbReference>
<evidence type="ECO:0000313" key="2">
    <source>
        <dbReference type="EMBL" id="KAK5606998.1"/>
    </source>
</evidence>
<protein>
    <submittedName>
        <fullName evidence="2">Uncharacterized protein</fullName>
    </submittedName>
</protein>
<gene>
    <name evidence="2" type="ORF">CRENBAI_010839</name>
</gene>
<reference evidence="2 3" key="1">
    <citation type="submission" date="2021-06" db="EMBL/GenBank/DDBJ databases">
        <authorList>
            <person name="Palmer J.M."/>
        </authorList>
    </citation>
    <scope>NUCLEOTIDE SEQUENCE [LARGE SCALE GENOMIC DNA]</scope>
    <source>
        <strain evidence="2 3">MEX-2019</strain>
        <tissue evidence="2">Muscle</tissue>
    </source>
</reference>
<feature type="region of interest" description="Disordered" evidence="1">
    <location>
        <begin position="1"/>
        <end position="78"/>
    </location>
</feature>
<dbReference type="AlphaFoldDB" id="A0AAV9RAX9"/>
<dbReference type="EMBL" id="JAHHUM010002038">
    <property type="protein sequence ID" value="KAK5606998.1"/>
    <property type="molecule type" value="Genomic_DNA"/>
</dbReference>
<evidence type="ECO:0000313" key="3">
    <source>
        <dbReference type="Proteomes" id="UP001311232"/>
    </source>
</evidence>
<proteinExistence type="predicted"/>
<organism evidence="2 3">
    <name type="scientific">Crenichthys baileyi</name>
    <name type="common">White River springfish</name>
    <dbReference type="NCBI Taxonomy" id="28760"/>
    <lineage>
        <taxon>Eukaryota</taxon>
        <taxon>Metazoa</taxon>
        <taxon>Chordata</taxon>
        <taxon>Craniata</taxon>
        <taxon>Vertebrata</taxon>
        <taxon>Euteleostomi</taxon>
        <taxon>Actinopterygii</taxon>
        <taxon>Neopterygii</taxon>
        <taxon>Teleostei</taxon>
        <taxon>Neoteleostei</taxon>
        <taxon>Acanthomorphata</taxon>
        <taxon>Ovalentaria</taxon>
        <taxon>Atherinomorphae</taxon>
        <taxon>Cyprinodontiformes</taxon>
        <taxon>Goodeidae</taxon>
        <taxon>Crenichthys</taxon>
    </lineage>
</organism>
<comment type="caution">
    <text evidence="2">The sequence shown here is derived from an EMBL/GenBank/DDBJ whole genome shotgun (WGS) entry which is preliminary data.</text>
</comment>
<accession>A0AAV9RAX9</accession>
<keyword evidence="3" id="KW-1185">Reference proteome</keyword>
<name>A0AAV9RAX9_9TELE</name>